<protein>
    <submittedName>
        <fullName evidence="2">ATP-binding region</fullName>
    </submittedName>
</protein>
<dbReference type="Gene3D" id="3.90.1490.10">
    <property type="entry name" value="putative n-type atp pyrophosphatase, domain 2"/>
    <property type="match status" value="1"/>
</dbReference>
<proteinExistence type="predicted"/>
<gene>
    <name evidence="2" type="ORF">GMA8713_02045</name>
</gene>
<dbReference type="RefSeq" id="WP_062708789.1">
    <property type="nucleotide sequence ID" value="NZ_CAWRCI010000015.1"/>
</dbReference>
<name>A0A128F6Q4_9GAMM</name>
<dbReference type="Proteomes" id="UP000073601">
    <property type="component" value="Unassembled WGS sequence"/>
</dbReference>
<keyword evidence="2" id="KW-0547">Nucleotide-binding</keyword>
<dbReference type="SUPFAM" id="SSF52402">
    <property type="entry name" value="Adenine nucleotide alpha hydrolases-like"/>
    <property type="match status" value="1"/>
</dbReference>
<keyword evidence="2" id="KW-0067">ATP-binding</keyword>
<dbReference type="Gene3D" id="3.40.50.620">
    <property type="entry name" value="HUPs"/>
    <property type="match status" value="1"/>
</dbReference>
<dbReference type="GO" id="GO:0005524">
    <property type="term" value="F:ATP binding"/>
    <property type="evidence" value="ECO:0007669"/>
    <property type="project" value="UniProtKB-KW"/>
</dbReference>
<evidence type="ECO:0000313" key="3">
    <source>
        <dbReference type="Proteomes" id="UP000073601"/>
    </source>
</evidence>
<evidence type="ECO:0000259" key="1">
    <source>
        <dbReference type="Pfam" id="PF01902"/>
    </source>
</evidence>
<feature type="domain" description="Diphthamide synthase" evidence="1">
    <location>
        <begin position="4"/>
        <end position="214"/>
    </location>
</feature>
<dbReference type="InterPro" id="IPR014729">
    <property type="entry name" value="Rossmann-like_a/b/a_fold"/>
</dbReference>
<sequence>MKKRVIISWSSGKDSTLTLCRLLEDDRYQVVGLYTTYVAGTVPFQATPINVVKAQAASIGLPLVLIELNEVFPPNDVYQKRVVEGIRSSGLNVDAVAFGDMFCNGIEEYRRSYIEPQGWECVFPLLGEGSEVLANEVIASGIKTTLSTVDTSQLDGRFLGWDYNANLLAELPDGCDLCGEDGEFHTIVTDAPCFQYPLDIEITGFQREGRFHHLSYHLVR</sequence>
<dbReference type="InterPro" id="IPR002761">
    <property type="entry name" value="Diphthami_syn_dom"/>
</dbReference>
<organism evidence="2 3">
    <name type="scientific">Grimontia marina</name>
    <dbReference type="NCBI Taxonomy" id="646534"/>
    <lineage>
        <taxon>Bacteria</taxon>
        <taxon>Pseudomonadati</taxon>
        <taxon>Pseudomonadota</taxon>
        <taxon>Gammaproteobacteria</taxon>
        <taxon>Vibrionales</taxon>
        <taxon>Vibrionaceae</taxon>
        <taxon>Grimontia</taxon>
    </lineage>
</organism>
<evidence type="ECO:0000313" key="2">
    <source>
        <dbReference type="EMBL" id="CZF81976.1"/>
    </source>
</evidence>
<dbReference type="EMBL" id="FIZY01000015">
    <property type="protein sequence ID" value="CZF81976.1"/>
    <property type="molecule type" value="Genomic_DNA"/>
</dbReference>
<keyword evidence="3" id="KW-1185">Reference proteome</keyword>
<dbReference type="OrthoDB" id="3572539at2"/>
<reference evidence="3" key="1">
    <citation type="submission" date="2016-02" db="EMBL/GenBank/DDBJ databases">
        <authorList>
            <person name="Rodrigo-Torres Lidia"/>
            <person name="Arahal R.David."/>
        </authorList>
    </citation>
    <scope>NUCLEOTIDE SEQUENCE [LARGE SCALE GENOMIC DNA]</scope>
    <source>
        <strain evidence="3">CECT 8713</strain>
    </source>
</reference>
<dbReference type="AlphaFoldDB" id="A0A128F6Q4"/>
<dbReference type="Pfam" id="PF01902">
    <property type="entry name" value="Diphthami_syn_2"/>
    <property type="match status" value="1"/>
</dbReference>
<accession>A0A128F6Q4</accession>